<accession>I3SD93</accession>
<protein>
    <submittedName>
        <fullName evidence="1">Uncharacterized protein</fullName>
    </submittedName>
</protein>
<sequence>MKTYWFIMNSYTLERVTNMIPEELTSDPKKNQKQTSPTKASYSLVSHFIHDSFTNTSGTSNEESQNSWSSGGSNWMSPCPIWISKTSYKPFHFKYVFDCKSE</sequence>
<name>I3SD93_LOTJA</name>
<dbReference type="EMBL" id="BT138440">
    <property type="protein sequence ID" value="AFK38235.1"/>
    <property type="molecule type" value="mRNA"/>
</dbReference>
<evidence type="ECO:0000313" key="1">
    <source>
        <dbReference type="EMBL" id="AFK38235.1"/>
    </source>
</evidence>
<proteinExistence type="evidence at transcript level"/>
<reference evidence="1" key="1">
    <citation type="submission" date="2012-05" db="EMBL/GenBank/DDBJ databases">
        <authorList>
            <person name="Krishnakumar V."/>
            <person name="Cheung F."/>
            <person name="Xiao Y."/>
            <person name="Chan A."/>
            <person name="Moskal W.A."/>
            <person name="Town C.D."/>
        </authorList>
    </citation>
    <scope>NUCLEOTIDE SEQUENCE</scope>
</reference>
<dbReference type="AlphaFoldDB" id="I3SD93"/>
<organism evidence="1">
    <name type="scientific">Lotus japonicus</name>
    <name type="common">Lotus corniculatus var. japonicus</name>
    <dbReference type="NCBI Taxonomy" id="34305"/>
    <lineage>
        <taxon>Eukaryota</taxon>
        <taxon>Viridiplantae</taxon>
        <taxon>Streptophyta</taxon>
        <taxon>Embryophyta</taxon>
        <taxon>Tracheophyta</taxon>
        <taxon>Spermatophyta</taxon>
        <taxon>Magnoliopsida</taxon>
        <taxon>eudicotyledons</taxon>
        <taxon>Gunneridae</taxon>
        <taxon>Pentapetalae</taxon>
        <taxon>rosids</taxon>
        <taxon>fabids</taxon>
        <taxon>Fabales</taxon>
        <taxon>Fabaceae</taxon>
        <taxon>Papilionoideae</taxon>
        <taxon>50 kb inversion clade</taxon>
        <taxon>NPAAA clade</taxon>
        <taxon>Hologalegina</taxon>
        <taxon>robinioid clade</taxon>
        <taxon>Loteae</taxon>
        <taxon>Lotus</taxon>
    </lineage>
</organism>